<organism evidence="5 6">
    <name type="scientific">Polymorphospora rubra</name>
    <dbReference type="NCBI Taxonomy" id="338584"/>
    <lineage>
        <taxon>Bacteria</taxon>
        <taxon>Bacillati</taxon>
        <taxon>Actinomycetota</taxon>
        <taxon>Actinomycetes</taxon>
        <taxon>Micromonosporales</taxon>
        <taxon>Micromonosporaceae</taxon>
        <taxon>Polymorphospora</taxon>
    </lineage>
</organism>
<dbReference type="Pfam" id="PF13560">
    <property type="entry name" value="HTH_31"/>
    <property type="match status" value="1"/>
</dbReference>
<dbReference type="InterPro" id="IPR010982">
    <property type="entry name" value="Lambda_DNA-bd_dom_sf"/>
</dbReference>
<dbReference type="GO" id="GO:0003677">
    <property type="term" value="F:DNA binding"/>
    <property type="evidence" value="ECO:0007669"/>
    <property type="project" value="UniProtKB-KW"/>
</dbReference>
<dbReference type="Gene3D" id="1.10.10.10">
    <property type="entry name" value="Winged helix-like DNA-binding domain superfamily/Winged helix DNA-binding domain"/>
    <property type="match status" value="1"/>
</dbReference>
<feature type="domain" description="HTH cro/C1-type" evidence="3">
    <location>
        <begin position="20"/>
        <end position="76"/>
    </location>
</feature>
<dbReference type="Gene3D" id="1.10.260.40">
    <property type="entry name" value="lambda repressor-like DNA-binding domains"/>
    <property type="match status" value="1"/>
</dbReference>
<evidence type="ECO:0000256" key="1">
    <source>
        <dbReference type="ARBA" id="ARBA00023125"/>
    </source>
</evidence>
<reference evidence="5" key="1">
    <citation type="submission" date="2020-08" db="EMBL/GenBank/DDBJ databases">
        <title>Whole genome shotgun sequence of Polymorphospora rubra NBRC 101157.</title>
        <authorList>
            <person name="Komaki H."/>
            <person name="Tamura T."/>
        </authorList>
    </citation>
    <scope>NUCLEOTIDE SEQUENCE</scope>
    <source>
        <strain evidence="5">NBRC 101157</strain>
    </source>
</reference>
<proteinExistence type="predicted"/>
<feature type="compositionally biased region" description="Low complexity" evidence="2">
    <location>
        <begin position="196"/>
        <end position="223"/>
    </location>
</feature>
<dbReference type="Pfam" id="PF00486">
    <property type="entry name" value="Trans_reg_C"/>
    <property type="match status" value="1"/>
</dbReference>
<protein>
    <submittedName>
        <fullName evidence="5">Uncharacterized protein</fullName>
    </submittedName>
</protein>
<dbReference type="PANTHER" id="PTHR35807:SF1">
    <property type="entry name" value="TRANSCRIPTIONAL REGULATOR REDD"/>
    <property type="match status" value="1"/>
</dbReference>
<dbReference type="KEGG" id="pry:Prubr_06930"/>
<dbReference type="InterPro" id="IPR001387">
    <property type="entry name" value="Cro/C1-type_HTH"/>
</dbReference>
<dbReference type="GO" id="GO:0000160">
    <property type="term" value="P:phosphorelay signal transduction system"/>
    <property type="evidence" value="ECO:0007669"/>
    <property type="project" value="InterPro"/>
</dbReference>
<keyword evidence="1" id="KW-0238">DNA-binding</keyword>
<feature type="region of interest" description="Disordered" evidence="2">
    <location>
        <begin position="79"/>
        <end position="105"/>
    </location>
</feature>
<dbReference type="SUPFAM" id="SSF46894">
    <property type="entry name" value="C-terminal effector domain of the bipartite response regulators"/>
    <property type="match status" value="1"/>
</dbReference>
<dbReference type="InterPro" id="IPR016032">
    <property type="entry name" value="Sig_transdc_resp-reg_C-effctor"/>
</dbReference>
<dbReference type="Proteomes" id="UP000680866">
    <property type="component" value="Chromosome"/>
</dbReference>
<dbReference type="CDD" id="cd00093">
    <property type="entry name" value="HTH_XRE"/>
    <property type="match status" value="1"/>
</dbReference>
<dbReference type="EMBL" id="AP023359">
    <property type="protein sequence ID" value="BCJ63672.1"/>
    <property type="molecule type" value="Genomic_DNA"/>
</dbReference>
<gene>
    <name evidence="5" type="ORF">Prubr_06930</name>
</gene>
<evidence type="ECO:0000313" key="6">
    <source>
        <dbReference type="Proteomes" id="UP000680866"/>
    </source>
</evidence>
<accession>A0A810MRV5</accession>
<dbReference type="InterPro" id="IPR036388">
    <property type="entry name" value="WH-like_DNA-bd_sf"/>
</dbReference>
<evidence type="ECO:0000259" key="4">
    <source>
        <dbReference type="SMART" id="SM00862"/>
    </source>
</evidence>
<name>A0A810MRV5_9ACTN</name>
<dbReference type="GO" id="GO:0006355">
    <property type="term" value="P:regulation of DNA-templated transcription"/>
    <property type="evidence" value="ECO:0007669"/>
    <property type="project" value="InterPro"/>
</dbReference>
<dbReference type="InterPro" id="IPR001867">
    <property type="entry name" value="OmpR/PhoB-type_DNA-bd"/>
</dbReference>
<evidence type="ECO:0000256" key="2">
    <source>
        <dbReference type="SAM" id="MobiDB-lite"/>
    </source>
</evidence>
<feature type="domain" description="OmpR/PhoB-type" evidence="4">
    <location>
        <begin position="128"/>
        <end position="251"/>
    </location>
</feature>
<dbReference type="SMART" id="SM00530">
    <property type="entry name" value="HTH_XRE"/>
    <property type="match status" value="1"/>
</dbReference>
<sequence length="261" mass="28020">MKDDASGVIASSPKATFAQILRIHREARRLTQEELAQLTGLSAAAIRDLEQGRTRRPQPRSVRALVDALGLSEAETKKFHGVIPSARRPPGRSGPGQPVAAATSQKDAAGPVMLSILGPLVVLDGTAALHIESDRARTLLGRLALTPNRTVVRDELIELLWGERVPATAVNLVQTYVSRLRRVLEPARPARGPSRALTLTPAATSSTSPKTSSTCCASAAWSTRRGSTPTHPNPRCPRSRRRSTSGTAIRWRISPTCGTTR</sequence>
<evidence type="ECO:0000259" key="3">
    <source>
        <dbReference type="SMART" id="SM00530"/>
    </source>
</evidence>
<dbReference type="InterPro" id="IPR051677">
    <property type="entry name" value="AfsR-DnrI-RedD_regulator"/>
</dbReference>
<dbReference type="PANTHER" id="PTHR35807">
    <property type="entry name" value="TRANSCRIPTIONAL REGULATOR REDD-RELATED"/>
    <property type="match status" value="1"/>
</dbReference>
<dbReference type="SMART" id="SM00862">
    <property type="entry name" value="Trans_reg_C"/>
    <property type="match status" value="1"/>
</dbReference>
<dbReference type="AlphaFoldDB" id="A0A810MRV5"/>
<evidence type="ECO:0000313" key="5">
    <source>
        <dbReference type="EMBL" id="BCJ63672.1"/>
    </source>
</evidence>
<keyword evidence="6" id="KW-1185">Reference proteome</keyword>
<dbReference type="SUPFAM" id="SSF47413">
    <property type="entry name" value="lambda repressor-like DNA-binding domains"/>
    <property type="match status" value="1"/>
</dbReference>
<feature type="region of interest" description="Disordered" evidence="2">
    <location>
        <begin position="189"/>
        <end position="261"/>
    </location>
</feature>